<gene>
    <name evidence="1" type="ORF">M9458_032245</name>
</gene>
<feature type="non-terminal residue" evidence="1">
    <location>
        <position position="1"/>
    </location>
</feature>
<dbReference type="InterPro" id="IPR011990">
    <property type="entry name" value="TPR-like_helical_dom_sf"/>
</dbReference>
<dbReference type="InterPro" id="IPR019734">
    <property type="entry name" value="TPR_rpt"/>
</dbReference>
<reference evidence="1 2" key="1">
    <citation type="submission" date="2024-05" db="EMBL/GenBank/DDBJ databases">
        <title>Genome sequencing and assembly of Indian major carp, Cirrhinus mrigala (Hamilton, 1822).</title>
        <authorList>
            <person name="Mohindra V."/>
            <person name="Chowdhury L.M."/>
            <person name="Lal K."/>
            <person name="Jena J.K."/>
        </authorList>
    </citation>
    <scope>NUCLEOTIDE SEQUENCE [LARGE SCALE GENOMIC DNA]</scope>
    <source>
        <strain evidence="1">CM1030</strain>
        <tissue evidence="1">Blood</tissue>
    </source>
</reference>
<dbReference type="AlphaFoldDB" id="A0ABD0PCX9"/>
<dbReference type="Gene3D" id="1.25.40.10">
    <property type="entry name" value="Tetratricopeptide repeat domain"/>
    <property type="match status" value="1"/>
</dbReference>
<proteinExistence type="predicted"/>
<dbReference type="SUPFAM" id="SSF48452">
    <property type="entry name" value="TPR-like"/>
    <property type="match status" value="1"/>
</dbReference>
<evidence type="ECO:0000313" key="1">
    <source>
        <dbReference type="EMBL" id="KAL0171934.1"/>
    </source>
</evidence>
<name>A0ABD0PCX9_CIRMR</name>
<sequence length="52" mass="5954">CIDNFDFDMARLYCQRALEIEPTNLTLLDMMGNICAELGDIEKAKQISFTHT</sequence>
<dbReference type="Proteomes" id="UP001529510">
    <property type="component" value="Unassembled WGS sequence"/>
</dbReference>
<feature type="non-terminal residue" evidence="1">
    <location>
        <position position="52"/>
    </location>
</feature>
<keyword evidence="2" id="KW-1185">Reference proteome</keyword>
<dbReference type="EMBL" id="JAMKFB020000016">
    <property type="protein sequence ID" value="KAL0171934.1"/>
    <property type="molecule type" value="Genomic_DNA"/>
</dbReference>
<protein>
    <recommendedName>
        <fullName evidence="3">Tetratricopeptide repeat protein</fullName>
    </recommendedName>
</protein>
<dbReference type="Pfam" id="PF13181">
    <property type="entry name" value="TPR_8"/>
    <property type="match status" value="2"/>
</dbReference>
<comment type="caution">
    <text evidence="1">The sequence shown here is derived from an EMBL/GenBank/DDBJ whole genome shotgun (WGS) entry which is preliminary data.</text>
</comment>
<organism evidence="1 2">
    <name type="scientific">Cirrhinus mrigala</name>
    <name type="common">Mrigala</name>
    <dbReference type="NCBI Taxonomy" id="683832"/>
    <lineage>
        <taxon>Eukaryota</taxon>
        <taxon>Metazoa</taxon>
        <taxon>Chordata</taxon>
        <taxon>Craniata</taxon>
        <taxon>Vertebrata</taxon>
        <taxon>Euteleostomi</taxon>
        <taxon>Actinopterygii</taxon>
        <taxon>Neopterygii</taxon>
        <taxon>Teleostei</taxon>
        <taxon>Ostariophysi</taxon>
        <taxon>Cypriniformes</taxon>
        <taxon>Cyprinidae</taxon>
        <taxon>Labeoninae</taxon>
        <taxon>Labeonini</taxon>
        <taxon>Cirrhinus</taxon>
    </lineage>
</organism>
<evidence type="ECO:0000313" key="2">
    <source>
        <dbReference type="Proteomes" id="UP001529510"/>
    </source>
</evidence>
<accession>A0ABD0PCX9</accession>
<evidence type="ECO:0008006" key="3">
    <source>
        <dbReference type="Google" id="ProtNLM"/>
    </source>
</evidence>